<dbReference type="Proteomes" id="UP000198636">
    <property type="component" value="Unassembled WGS sequence"/>
</dbReference>
<dbReference type="OrthoDB" id="9802318at2"/>
<sequence>MICKKKAVPFIFLMVLAIIVHGITPIAADSTAEATSETLQIIGNTTQSNGYYTLSIIIPSGFTGGSINLYENSQLVKSFNNVPKSQQQVILNMPFKEKEIGEYSYTAEAMGDFGTIHSQPLTIQIIQRSDGKATGLPLKPSLAQSNWDGSKDYSIYMNMWWGNNGHGWLLYENDNLIYAADLVDDSPQPQSAVAVFNNKRSGTYIYRCELINEYGTVSSDSLSYTVTGNGEAPDIPLPDIAQTYPAIGYAIASETETDFEWIFVVSNPNKEYLWDGTCFDVWSISFETTSDITEVDGAHSFVKNGDTITIYLKGHERVLTQDKAITMTVRGNKRGNITEPQNVQAQLMRGDMPYPEYKGLPSSWYKGKINLTISDLIENPLEYYNGNTPIGTNHFIVYDPVNETQLIIAEPTAVDYPVNGVEGIKMWIPSRYVAMGLGFAQEIFKINPHYMTALGTKENFTFGLVPESSGYSENPVIIDGELWYWPIQKAHADGPFQQEAGNFNEVKQQYPDYLSKDAVHGNYVPITTGSDDDSSYVVSAISSAISLTMTREFLYSIPKLKTKEFFTQARDPWAEFTFVNYAYNRGVYGFLQLNIFTDHRDRALQAEDLGTEFGLSGFASHLENIRAMINASNNETENIYDAQLTWDNIEEFLNKLRLFYRNGAPTDEEWTLMTEDVERAFNLLSQHWDGNTVSLRYDFLTLLRVAKAHLPTPYTPNPTGQTWADQINSANGGTPQH</sequence>
<dbReference type="RefSeq" id="WP_091543973.1">
    <property type="nucleotide sequence ID" value="NZ_FMUS01000016.1"/>
</dbReference>
<dbReference type="InterPro" id="IPR014756">
    <property type="entry name" value="Ig_E-set"/>
</dbReference>
<feature type="region of interest" description="Disordered" evidence="1">
    <location>
        <begin position="714"/>
        <end position="737"/>
    </location>
</feature>
<gene>
    <name evidence="2" type="ORF">SAMN03080606_02536</name>
</gene>
<accession>A0A1G5IUT4</accession>
<name>A0A1G5IUT4_9FIRM</name>
<dbReference type="InterPro" id="IPR013783">
    <property type="entry name" value="Ig-like_fold"/>
</dbReference>
<reference evidence="2 3" key="1">
    <citation type="submission" date="2016-10" db="EMBL/GenBank/DDBJ databases">
        <authorList>
            <person name="de Groot N.N."/>
        </authorList>
    </citation>
    <scope>NUCLEOTIDE SEQUENCE [LARGE SCALE GENOMIC DNA]</scope>
    <source>
        <strain evidence="2 3">DSM 18978</strain>
    </source>
</reference>
<dbReference type="Gene3D" id="2.60.40.10">
    <property type="entry name" value="Immunoglobulins"/>
    <property type="match status" value="2"/>
</dbReference>
<proteinExistence type="predicted"/>
<organism evidence="2 3">
    <name type="scientific">Alkaliphilus peptidifermentans DSM 18978</name>
    <dbReference type="NCBI Taxonomy" id="1120976"/>
    <lineage>
        <taxon>Bacteria</taxon>
        <taxon>Bacillati</taxon>
        <taxon>Bacillota</taxon>
        <taxon>Clostridia</taxon>
        <taxon>Peptostreptococcales</taxon>
        <taxon>Natronincolaceae</taxon>
        <taxon>Alkaliphilus</taxon>
    </lineage>
</organism>
<protein>
    <submittedName>
        <fullName evidence="2">Uncharacterized protein</fullName>
    </submittedName>
</protein>
<keyword evidence="3" id="KW-1185">Reference proteome</keyword>
<dbReference type="EMBL" id="FMUS01000016">
    <property type="protein sequence ID" value="SCY79842.1"/>
    <property type="molecule type" value="Genomic_DNA"/>
</dbReference>
<dbReference type="AlphaFoldDB" id="A0A1G5IUT4"/>
<evidence type="ECO:0000313" key="3">
    <source>
        <dbReference type="Proteomes" id="UP000198636"/>
    </source>
</evidence>
<evidence type="ECO:0000256" key="1">
    <source>
        <dbReference type="SAM" id="MobiDB-lite"/>
    </source>
</evidence>
<dbReference type="STRING" id="1120976.SAMN03080606_02536"/>
<evidence type="ECO:0000313" key="2">
    <source>
        <dbReference type="EMBL" id="SCY79842.1"/>
    </source>
</evidence>
<feature type="compositionally biased region" description="Polar residues" evidence="1">
    <location>
        <begin position="717"/>
        <end position="737"/>
    </location>
</feature>
<dbReference type="SUPFAM" id="SSF81296">
    <property type="entry name" value="E set domains"/>
    <property type="match status" value="1"/>
</dbReference>